<gene>
    <name evidence="2" type="ORF">CRM92_03970</name>
</gene>
<proteinExistence type="predicted"/>
<organism evidence="2 3">
    <name type="scientific">Rothia dentocariosa</name>
    <dbReference type="NCBI Taxonomy" id="2047"/>
    <lineage>
        <taxon>Bacteria</taxon>
        <taxon>Bacillati</taxon>
        <taxon>Actinomycetota</taxon>
        <taxon>Actinomycetes</taxon>
        <taxon>Micrococcales</taxon>
        <taxon>Micrococcaceae</taxon>
        <taxon>Rothia</taxon>
    </lineage>
</organism>
<keyword evidence="1" id="KW-0472">Membrane</keyword>
<dbReference type="AlphaFoldDB" id="A0A2A8D8H9"/>
<keyword evidence="1" id="KW-0812">Transmembrane</keyword>
<evidence type="ECO:0000256" key="1">
    <source>
        <dbReference type="SAM" id="Phobius"/>
    </source>
</evidence>
<feature type="transmembrane region" description="Helical" evidence="1">
    <location>
        <begin position="64"/>
        <end position="88"/>
    </location>
</feature>
<dbReference type="Proteomes" id="UP000219947">
    <property type="component" value="Unassembled WGS sequence"/>
</dbReference>
<dbReference type="EMBL" id="PDEV01000001">
    <property type="protein sequence ID" value="PEN17181.1"/>
    <property type="molecule type" value="Genomic_DNA"/>
</dbReference>
<feature type="transmembrane region" description="Helical" evidence="1">
    <location>
        <begin position="100"/>
        <end position="121"/>
    </location>
</feature>
<feature type="transmembrane region" description="Helical" evidence="1">
    <location>
        <begin position="127"/>
        <end position="146"/>
    </location>
</feature>
<accession>A0A2A8D8H9</accession>
<comment type="caution">
    <text evidence="2">The sequence shown here is derived from an EMBL/GenBank/DDBJ whole genome shotgun (WGS) entry which is preliminary data.</text>
</comment>
<sequence length="156" mass="17388">MKEWFAALPLELAVVIMWGIGILRTSIVYALGYLAATGSARLERIRNAMQTPLYTRATAMINRWGAYAVPLCFLTVGLQTAVIITTGFTKMPMRRWLPGMLLGTLIWAIIYVTIGFALLAAFGFEPWMVPLIFVALILISLTASKIRTYIADKRQS</sequence>
<feature type="transmembrane region" description="Helical" evidence="1">
    <location>
        <begin position="12"/>
        <end position="36"/>
    </location>
</feature>
<keyword evidence="3" id="KW-1185">Reference proteome</keyword>
<dbReference type="GeneID" id="29742712"/>
<name>A0A2A8D8H9_9MICC</name>
<evidence type="ECO:0000313" key="2">
    <source>
        <dbReference type="EMBL" id="PEN17181.1"/>
    </source>
</evidence>
<keyword evidence="1" id="KW-1133">Transmembrane helix</keyword>
<evidence type="ECO:0008006" key="4">
    <source>
        <dbReference type="Google" id="ProtNLM"/>
    </source>
</evidence>
<reference evidence="2" key="1">
    <citation type="submission" date="2017-10" db="EMBL/GenBank/DDBJ databases">
        <title>Kefir isolates.</title>
        <authorList>
            <person name="Kim Y."/>
            <person name="Blasche S."/>
        </authorList>
    </citation>
    <scope>NUCLEOTIDE SEQUENCE [LARGE SCALE GENOMIC DNA]</scope>
    <source>
        <strain evidence="2">OG2-2</strain>
    </source>
</reference>
<evidence type="ECO:0000313" key="3">
    <source>
        <dbReference type="Proteomes" id="UP000219947"/>
    </source>
</evidence>
<dbReference type="RefSeq" id="WP_013397550.1">
    <property type="nucleotide sequence ID" value="NZ_CAURLQ010000019.1"/>
</dbReference>
<dbReference type="OMA" id="FFRAQCT"/>
<protein>
    <recommendedName>
        <fullName evidence="4">SNARE associated Golgi protein</fullName>
    </recommendedName>
</protein>